<organism evidence="2 3">
    <name type="scientific">Rhizoctonia solani</name>
    <dbReference type="NCBI Taxonomy" id="456999"/>
    <lineage>
        <taxon>Eukaryota</taxon>
        <taxon>Fungi</taxon>
        <taxon>Dikarya</taxon>
        <taxon>Basidiomycota</taxon>
        <taxon>Agaricomycotina</taxon>
        <taxon>Agaricomycetes</taxon>
        <taxon>Cantharellales</taxon>
        <taxon>Ceratobasidiaceae</taxon>
        <taxon>Rhizoctonia</taxon>
    </lineage>
</organism>
<evidence type="ECO:0000256" key="1">
    <source>
        <dbReference type="SAM" id="SignalP"/>
    </source>
</evidence>
<feature type="chain" id="PRO_5034884201" description="Zygote-specific protein" evidence="1">
    <location>
        <begin position="24"/>
        <end position="86"/>
    </location>
</feature>
<dbReference type="AlphaFoldDB" id="A0A8H3CAK5"/>
<comment type="caution">
    <text evidence="2">The sequence shown here is derived from an EMBL/GenBank/DDBJ whole genome shotgun (WGS) entry which is preliminary data.</text>
</comment>
<dbReference type="PANTHER" id="PTHR37475:SF1">
    <property type="entry name" value="ZYGOTE-SPECIFIC PROTEIN"/>
    <property type="match status" value="1"/>
</dbReference>
<dbReference type="Proteomes" id="UP000663831">
    <property type="component" value="Unassembled WGS sequence"/>
</dbReference>
<evidence type="ECO:0000313" key="3">
    <source>
        <dbReference type="Proteomes" id="UP000663831"/>
    </source>
</evidence>
<keyword evidence="1" id="KW-0732">Signal</keyword>
<evidence type="ECO:0000313" key="2">
    <source>
        <dbReference type="EMBL" id="CAE6476971.1"/>
    </source>
</evidence>
<reference evidence="2" key="1">
    <citation type="submission" date="2021-01" db="EMBL/GenBank/DDBJ databases">
        <authorList>
            <person name="Kaushik A."/>
        </authorList>
    </citation>
    <scope>NUCLEOTIDE SEQUENCE</scope>
    <source>
        <strain evidence="2">AG3-1AP</strain>
    </source>
</reference>
<protein>
    <recommendedName>
        <fullName evidence="4">Zygote-specific protein</fullName>
    </recommendedName>
</protein>
<proteinExistence type="predicted"/>
<name>A0A8H3CAK5_9AGAM</name>
<dbReference type="EMBL" id="CAJMWV010003134">
    <property type="protein sequence ID" value="CAE6476971.1"/>
    <property type="molecule type" value="Genomic_DNA"/>
</dbReference>
<dbReference type="PANTHER" id="PTHR37475">
    <property type="entry name" value="ZYGOTE-SPECIFIC CLASS V COPY B GENE PROTEIN"/>
    <property type="match status" value="1"/>
</dbReference>
<gene>
    <name evidence="2" type="ORF">RDB_LOCUS94047</name>
</gene>
<sequence length="86" mass="8219">MKLTLAPALALVAFTLNARHVHAGPVAMGACYTACNAGYVACCATAGITAGIFTLGAGVPAALGACSAVQGVCMAACVPLGLAPTP</sequence>
<accession>A0A8H3CAK5</accession>
<evidence type="ECO:0008006" key="4">
    <source>
        <dbReference type="Google" id="ProtNLM"/>
    </source>
</evidence>
<dbReference type="PROSITE" id="PS51257">
    <property type="entry name" value="PROKAR_LIPOPROTEIN"/>
    <property type="match status" value="1"/>
</dbReference>
<feature type="signal peptide" evidence="1">
    <location>
        <begin position="1"/>
        <end position="23"/>
    </location>
</feature>